<accession>A0A2M9ZV99</accession>
<feature type="chain" id="PRO_5014793276" description="DUF1554 domain-containing protein" evidence="1">
    <location>
        <begin position="22"/>
        <end position="201"/>
    </location>
</feature>
<reference evidence="3 4" key="1">
    <citation type="submission" date="2017-07" db="EMBL/GenBank/DDBJ databases">
        <title>Leptospira spp. isolated from tropical soils.</title>
        <authorList>
            <person name="Thibeaux R."/>
            <person name="Iraola G."/>
            <person name="Ferres I."/>
            <person name="Bierque E."/>
            <person name="Girault D."/>
            <person name="Soupe-Gilbert M.-E."/>
            <person name="Picardeau M."/>
            <person name="Goarant C."/>
        </authorList>
    </citation>
    <scope>NUCLEOTIDE SEQUENCE [LARGE SCALE GENOMIC DNA]</scope>
    <source>
        <strain evidence="3 4">ES4-C-A1</strain>
    </source>
</reference>
<dbReference type="AlphaFoldDB" id="A0A2M9ZV99"/>
<name>A0A2M9ZV99_9LEPT</name>
<keyword evidence="1" id="KW-0732">Signal</keyword>
<evidence type="ECO:0000256" key="1">
    <source>
        <dbReference type="SAM" id="SignalP"/>
    </source>
</evidence>
<dbReference type="InterPro" id="IPR011448">
    <property type="entry name" value="DUF1554"/>
</dbReference>
<organism evidence="3 4">
    <name type="scientific">Leptospira neocaledonica</name>
    <dbReference type="NCBI Taxonomy" id="2023192"/>
    <lineage>
        <taxon>Bacteria</taxon>
        <taxon>Pseudomonadati</taxon>
        <taxon>Spirochaetota</taxon>
        <taxon>Spirochaetia</taxon>
        <taxon>Leptospirales</taxon>
        <taxon>Leptospiraceae</taxon>
        <taxon>Leptospira</taxon>
    </lineage>
</organism>
<dbReference type="Proteomes" id="UP000231843">
    <property type="component" value="Unassembled WGS sequence"/>
</dbReference>
<dbReference type="InterPro" id="IPR016187">
    <property type="entry name" value="CTDL_fold"/>
</dbReference>
<dbReference type="SUPFAM" id="SSF56436">
    <property type="entry name" value="C-type lectin-like"/>
    <property type="match status" value="1"/>
</dbReference>
<gene>
    <name evidence="3" type="ORF">CH365_16720</name>
</gene>
<evidence type="ECO:0000313" key="4">
    <source>
        <dbReference type="Proteomes" id="UP000231843"/>
    </source>
</evidence>
<dbReference type="OrthoDB" id="345734at2"/>
<dbReference type="Gene3D" id="3.10.100.10">
    <property type="entry name" value="Mannose-Binding Protein A, subunit A"/>
    <property type="match status" value="1"/>
</dbReference>
<dbReference type="EMBL" id="NPEA01000009">
    <property type="protein sequence ID" value="PJZ76006.1"/>
    <property type="molecule type" value="Genomic_DNA"/>
</dbReference>
<dbReference type="InterPro" id="IPR016186">
    <property type="entry name" value="C-type_lectin-like/link_sf"/>
</dbReference>
<evidence type="ECO:0000259" key="2">
    <source>
        <dbReference type="Pfam" id="PF07588"/>
    </source>
</evidence>
<feature type="domain" description="DUF1554" evidence="2">
    <location>
        <begin position="48"/>
        <end position="172"/>
    </location>
</feature>
<feature type="signal peptide" evidence="1">
    <location>
        <begin position="1"/>
        <end position="21"/>
    </location>
</feature>
<keyword evidence="4" id="KW-1185">Reference proteome</keyword>
<comment type="caution">
    <text evidence="3">The sequence shown here is derived from an EMBL/GenBank/DDBJ whole genome shotgun (WGS) entry which is preliminary data.</text>
</comment>
<dbReference type="RefSeq" id="WP_100769676.1">
    <property type="nucleotide sequence ID" value="NZ_NPEA01000009.1"/>
</dbReference>
<sequence>MALRIYTLFILLSGLFSSACSKPFPGGDELILLGLIGKTHYLFVTTSTNTGDLGGVAGADLICQSAKTAEVPDLPGSPLEYVALIASSTRVPGGLGWPLLAGTKYYAMSPSETLIFHTDSSGLPVLPMNSATGIPGAGDYWTGISNSGSGYGTGTTCSNWMSANAAIDASYGSPGSQTETAFDSGFGNACDTPLSLLCVRN</sequence>
<dbReference type="Pfam" id="PF07588">
    <property type="entry name" value="DUF1554"/>
    <property type="match status" value="1"/>
</dbReference>
<proteinExistence type="predicted"/>
<protein>
    <recommendedName>
        <fullName evidence="2">DUF1554 domain-containing protein</fullName>
    </recommendedName>
</protein>
<evidence type="ECO:0000313" key="3">
    <source>
        <dbReference type="EMBL" id="PJZ76006.1"/>
    </source>
</evidence>
<dbReference type="PROSITE" id="PS51257">
    <property type="entry name" value="PROKAR_LIPOPROTEIN"/>
    <property type="match status" value="1"/>
</dbReference>